<evidence type="ECO:0008006" key="3">
    <source>
        <dbReference type="Google" id="ProtNLM"/>
    </source>
</evidence>
<protein>
    <recommendedName>
        <fullName evidence="3">Helix-turn-helix domain-containing protein</fullName>
    </recommendedName>
</protein>
<dbReference type="Proteomes" id="UP000007939">
    <property type="component" value="Chromosome"/>
</dbReference>
<evidence type="ECO:0000313" key="1">
    <source>
        <dbReference type="EMBL" id="AEC02062.1"/>
    </source>
</evidence>
<dbReference type="EMBL" id="CP002659">
    <property type="protein sequence ID" value="AEC02062.1"/>
    <property type="molecule type" value="Genomic_DNA"/>
</dbReference>
<keyword evidence="2" id="KW-1185">Reference proteome</keyword>
<dbReference type="RefSeq" id="WP_013739458.1">
    <property type="nucleotide sequence ID" value="NC_015436.1"/>
</dbReference>
<dbReference type="STRING" id="760011.Spico_0838"/>
<dbReference type="AlphaFoldDB" id="F4GHU9"/>
<dbReference type="HOGENOM" id="CLU_1371454_0_0_12"/>
<organism evidence="1 2">
    <name type="scientific">Parasphaerochaeta coccoides (strain ATCC BAA-1237 / DSM 17374 / SPN1)</name>
    <name type="common">Sphaerochaeta coccoides</name>
    <dbReference type="NCBI Taxonomy" id="760011"/>
    <lineage>
        <taxon>Bacteria</taxon>
        <taxon>Pseudomonadati</taxon>
        <taxon>Spirochaetota</taxon>
        <taxon>Spirochaetia</taxon>
        <taxon>Spirochaetales</taxon>
        <taxon>Sphaerochaetaceae</taxon>
        <taxon>Parasphaerochaeta</taxon>
    </lineage>
</organism>
<gene>
    <name evidence="1" type="ordered locus">Spico_0838</name>
</gene>
<name>F4GHU9_PARC1</name>
<dbReference type="KEGG" id="scc:Spico_0838"/>
<proteinExistence type="predicted"/>
<accession>F4GHU9</accession>
<reference evidence="2" key="1">
    <citation type="submission" date="2011-04" db="EMBL/GenBank/DDBJ databases">
        <title>The complete genome of Spirochaeta coccoides DSM 17374.</title>
        <authorList>
            <person name="Lucas S."/>
            <person name="Copeland A."/>
            <person name="Lapidus A."/>
            <person name="Bruce D."/>
            <person name="Goodwin L."/>
            <person name="Pitluck S."/>
            <person name="Peters L."/>
            <person name="Kyrpides N."/>
            <person name="Mavromatis K."/>
            <person name="Pagani I."/>
            <person name="Ivanova N."/>
            <person name="Ovchinnikova G."/>
            <person name="Lu M."/>
            <person name="Detter J.C."/>
            <person name="Tapia R."/>
            <person name="Han C."/>
            <person name="Land M."/>
            <person name="Hauser L."/>
            <person name="Markowitz V."/>
            <person name="Cheng J.-F."/>
            <person name="Hugenholtz P."/>
            <person name="Woyke T."/>
            <person name="Wu D."/>
            <person name="Spring S."/>
            <person name="Schroeder M."/>
            <person name="Brambilla E."/>
            <person name="Klenk H.-P."/>
            <person name="Eisen J.A."/>
        </authorList>
    </citation>
    <scope>NUCLEOTIDE SEQUENCE [LARGE SCALE GENOMIC DNA]</scope>
    <source>
        <strain evidence="2">ATCC BAA-1237 / DSM 17374 / SPN1</strain>
    </source>
</reference>
<reference evidence="1 2" key="2">
    <citation type="journal article" date="2012" name="Stand. Genomic Sci.">
        <title>Complete genome sequence of the termite hindgut bacterium Spirochaeta coccoides type strain (SPN1(T)), reclassification in the genus Sphaerochaeta as Sphaerochaeta coccoides comb. nov. and emendations of the family Spirochaetaceae and the genus Sphaerochaeta.</title>
        <authorList>
            <person name="Abt B."/>
            <person name="Han C."/>
            <person name="Scheuner C."/>
            <person name="Lu M."/>
            <person name="Lapidus A."/>
            <person name="Nolan M."/>
            <person name="Lucas S."/>
            <person name="Hammon N."/>
            <person name="Deshpande S."/>
            <person name="Cheng J.F."/>
            <person name="Tapia R."/>
            <person name="Goodwin L.A."/>
            <person name="Pitluck S."/>
            <person name="Liolios K."/>
            <person name="Pagani I."/>
            <person name="Ivanova N."/>
            <person name="Mavromatis K."/>
            <person name="Mikhailova N."/>
            <person name="Huntemann M."/>
            <person name="Pati A."/>
            <person name="Chen A."/>
            <person name="Palaniappan K."/>
            <person name="Land M."/>
            <person name="Hauser L."/>
            <person name="Brambilla E.M."/>
            <person name="Rohde M."/>
            <person name="Spring S."/>
            <person name="Gronow S."/>
            <person name="Goker M."/>
            <person name="Woyke T."/>
            <person name="Bristow J."/>
            <person name="Eisen J.A."/>
            <person name="Markowitz V."/>
            <person name="Hugenholtz P."/>
            <person name="Kyrpides N.C."/>
            <person name="Klenk H.P."/>
            <person name="Detter J.C."/>
        </authorList>
    </citation>
    <scope>NUCLEOTIDE SEQUENCE [LARGE SCALE GENOMIC DNA]</scope>
    <source>
        <strain evidence="2">ATCC BAA-1237 / DSM 17374 / SPN1</strain>
    </source>
</reference>
<sequence length="199" mass="23428">MLLQQELFPPLPPSLSLKALLQQRAREGHIFYKPKDVARLLKVSGFQVYYAITRYRLDAVMVCGEYRIPWFSIVEFLENQPQIKRQFWAFQHYVNSHVSEKDIYISENSDIYEDAPQDYYGLKDLHIPTDLRIEELANILEVSTTLLIKDGHFGHTVPWPDAFDYLVEREVCNLPVFERDLPMSTGEIEKIDEEQLMLF</sequence>
<evidence type="ECO:0000313" key="2">
    <source>
        <dbReference type="Proteomes" id="UP000007939"/>
    </source>
</evidence>